<accession>A0A9D4ZV01</accession>
<comment type="caution">
    <text evidence="1">The sequence shown here is derived from an EMBL/GenBank/DDBJ whole genome shotgun (WGS) entry which is preliminary data.</text>
</comment>
<keyword evidence="2" id="KW-1185">Reference proteome</keyword>
<proteinExistence type="predicted"/>
<organism evidence="1 2">
    <name type="scientific">Pisum sativum</name>
    <name type="common">Garden pea</name>
    <name type="synonym">Lathyrus oleraceus</name>
    <dbReference type="NCBI Taxonomy" id="3888"/>
    <lineage>
        <taxon>Eukaryota</taxon>
        <taxon>Viridiplantae</taxon>
        <taxon>Streptophyta</taxon>
        <taxon>Embryophyta</taxon>
        <taxon>Tracheophyta</taxon>
        <taxon>Spermatophyta</taxon>
        <taxon>Magnoliopsida</taxon>
        <taxon>eudicotyledons</taxon>
        <taxon>Gunneridae</taxon>
        <taxon>Pentapetalae</taxon>
        <taxon>rosids</taxon>
        <taxon>fabids</taxon>
        <taxon>Fabales</taxon>
        <taxon>Fabaceae</taxon>
        <taxon>Papilionoideae</taxon>
        <taxon>50 kb inversion clade</taxon>
        <taxon>NPAAA clade</taxon>
        <taxon>Hologalegina</taxon>
        <taxon>IRL clade</taxon>
        <taxon>Fabeae</taxon>
        <taxon>Lathyrus</taxon>
    </lineage>
</organism>
<dbReference type="EMBL" id="JAMSHJ010000007">
    <property type="protein sequence ID" value="KAI5384654.1"/>
    <property type="molecule type" value="Genomic_DNA"/>
</dbReference>
<dbReference type="Gramene" id="Psat07G0160200-T1">
    <property type="protein sequence ID" value="KAI5384654.1"/>
    <property type="gene ID" value="KIW84_071602"/>
</dbReference>
<dbReference type="AlphaFoldDB" id="A0A9D4ZV01"/>
<evidence type="ECO:0000313" key="2">
    <source>
        <dbReference type="Proteomes" id="UP001058974"/>
    </source>
</evidence>
<sequence length="264" mass="28362">MVRLELIPSTPLSTTVSSPAVSDTIPATIPITIVVTTVVTTEFGMSSRFAYSFGHPYGPPHGFQGFIPPPDLSQGFPASPFGPYGPHRPQPLVSQLLTSQYYGANPFGAQLSMPMGNHGYIVSPAAVVTYPLQEDPVDLYHGPNILSGAAEDAVQEEDAVITQFQGLEIANAVRVEDLDEEKVGSYMASLKDAQQVVASGQTLGWGKIVQLSDKKDHSGLGFNPYEQTAKALRTIQKVKLISETFISGGHVLFCKMTLLKDQAL</sequence>
<evidence type="ECO:0000313" key="1">
    <source>
        <dbReference type="EMBL" id="KAI5384654.1"/>
    </source>
</evidence>
<protein>
    <submittedName>
        <fullName evidence="1">Uncharacterized protein</fullName>
    </submittedName>
</protein>
<dbReference type="Proteomes" id="UP001058974">
    <property type="component" value="Chromosome 7"/>
</dbReference>
<name>A0A9D4ZV01_PEA</name>
<gene>
    <name evidence="1" type="ORF">KIW84_071602</name>
</gene>
<reference evidence="1 2" key="1">
    <citation type="journal article" date="2022" name="Nat. Genet.">
        <title>Improved pea reference genome and pan-genome highlight genomic features and evolutionary characteristics.</title>
        <authorList>
            <person name="Yang T."/>
            <person name="Liu R."/>
            <person name="Luo Y."/>
            <person name="Hu S."/>
            <person name="Wang D."/>
            <person name="Wang C."/>
            <person name="Pandey M.K."/>
            <person name="Ge S."/>
            <person name="Xu Q."/>
            <person name="Li N."/>
            <person name="Li G."/>
            <person name="Huang Y."/>
            <person name="Saxena R.K."/>
            <person name="Ji Y."/>
            <person name="Li M."/>
            <person name="Yan X."/>
            <person name="He Y."/>
            <person name="Liu Y."/>
            <person name="Wang X."/>
            <person name="Xiang C."/>
            <person name="Varshney R.K."/>
            <person name="Ding H."/>
            <person name="Gao S."/>
            <person name="Zong X."/>
        </authorList>
    </citation>
    <scope>NUCLEOTIDE SEQUENCE [LARGE SCALE GENOMIC DNA]</scope>
    <source>
        <strain evidence="1 2">cv. Zhongwan 6</strain>
    </source>
</reference>